<dbReference type="eggNOG" id="KOG2904">
    <property type="taxonomic scope" value="Eukaryota"/>
</dbReference>
<proteinExistence type="predicted"/>
<dbReference type="GeneID" id="14907722"/>
<dbReference type="GO" id="GO:0009007">
    <property type="term" value="F:site-specific DNA-methyltransferase (adenine-specific) activity"/>
    <property type="evidence" value="ECO:0007669"/>
    <property type="project" value="UniProtKB-EC"/>
</dbReference>
<dbReference type="Proteomes" id="UP000008983">
    <property type="component" value="Unassembled WGS sequence"/>
</dbReference>
<evidence type="ECO:0000259" key="1">
    <source>
        <dbReference type="Pfam" id="PF07669"/>
    </source>
</evidence>
<dbReference type="PROSITE" id="PS00092">
    <property type="entry name" value="N6_MTASE"/>
    <property type="match status" value="1"/>
</dbReference>
<feature type="domain" description="Type II methyltransferase M.TaqI-like" evidence="1">
    <location>
        <begin position="23"/>
        <end position="123"/>
    </location>
</feature>
<keyword evidence="2" id="KW-0808">Transferase</keyword>
<gene>
    <name evidence="2" type="ORF">IMG5_106490</name>
</gene>
<dbReference type="GO" id="GO:0003676">
    <property type="term" value="F:nucleic acid binding"/>
    <property type="evidence" value="ECO:0007669"/>
    <property type="project" value="InterPro"/>
</dbReference>
<dbReference type="SUPFAM" id="SSF53335">
    <property type="entry name" value="S-adenosyl-L-methionine-dependent methyltransferases"/>
    <property type="match status" value="1"/>
</dbReference>
<dbReference type="GO" id="GO:0006304">
    <property type="term" value="P:DNA modification"/>
    <property type="evidence" value="ECO:0007669"/>
    <property type="project" value="InterPro"/>
</dbReference>
<reference evidence="2 3" key="1">
    <citation type="submission" date="2011-07" db="EMBL/GenBank/DDBJ databases">
        <authorList>
            <person name="Coyne R."/>
            <person name="Brami D."/>
            <person name="Johnson J."/>
            <person name="Hostetler J."/>
            <person name="Hannick L."/>
            <person name="Clark T."/>
            <person name="Cassidy-Hanley D."/>
            <person name="Inman J."/>
        </authorList>
    </citation>
    <scope>NUCLEOTIDE SEQUENCE [LARGE SCALE GENOMIC DNA]</scope>
    <source>
        <strain evidence="2 3">G5</strain>
    </source>
</reference>
<evidence type="ECO:0000313" key="2">
    <source>
        <dbReference type="EMBL" id="EGR31597.1"/>
    </source>
</evidence>
<dbReference type="PANTHER" id="PTHR18895:SF74">
    <property type="entry name" value="MTRF1L RELEASE FACTOR GLUTAMINE METHYLTRANSFERASE"/>
    <property type="match status" value="1"/>
</dbReference>
<name>G0QT72_ICHMU</name>
<dbReference type="PANTHER" id="PTHR18895">
    <property type="entry name" value="HEMK METHYLTRANSFERASE"/>
    <property type="match status" value="1"/>
</dbReference>
<dbReference type="PRINTS" id="PR00507">
    <property type="entry name" value="N12N6MTFRASE"/>
</dbReference>
<sequence length="168" mass="19498">MKIPVLIPRDETSYLVEYVNKIIKDKKKFLEIGCGTGAISLSLLKLQLIHVDFENYVTSCNQKFDFIVSNPPYIPSRKIKDLDFSVIKYEDIVALDGGIQGLDLIEKIIQQGINILNQNGFIALETDQGQKELIQQMFVQNNWGQIYKEPVFYKDQYDVERFCFIHKK</sequence>
<dbReference type="InterPro" id="IPR011639">
    <property type="entry name" value="MethylTrfase_TaqI-like_dom"/>
</dbReference>
<protein>
    <submittedName>
        <fullName evidence="2">Modification family, putative</fullName>
        <ecNumber evidence="2">2.1.1.72</ecNumber>
    </submittedName>
</protein>
<dbReference type="Gene3D" id="3.40.50.150">
    <property type="entry name" value="Vaccinia Virus protein VP39"/>
    <property type="match status" value="2"/>
</dbReference>
<dbReference type="AlphaFoldDB" id="G0QT72"/>
<dbReference type="GO" id="GO:0032259">
    <property type="term" value="P:methylation"/>
    <property type="evidence" value="ECO:0007669"/>
    <property type="project" value="UniProtKB-KW"/>
</dbReference>
<keyword evidence="2" id="KW-0489">Methyltransferase</keyword>
<dbReference type="InterPro" id="IPR002052">
    <property type="entry name" value="DNA_methylase_N6_adenine_CS"/>
</dbReference>
<keyword evidence="3" id="KW-1185">Reference proteome</keyword>
<dbReference type="InterPro" id="IPR050320">
    <property type="entry name" value="N5-glutamine_MTase"/>
</dbReference>
<dbReference type="InterPro" id="IPR029063">
    <property type="entry name" value="SAM-dependent_MTases_sf"/>
</dbReference>
<dbReference type="STRING" id="857967.G0QT72"/>
<dbReference type="RefSeq" id="XP_004035083.1">
    <property type="nucleotide sequence ID" value="XM_004035035.1"/>
</dbReference>
<organism evidence="2 3">
    <name type="scientific">Ichthyophthirius multifiliis</name>
    <name type="common">White spot disease agent</name>
    <name type="synonym">Ich</name>
    <dbReference type="NCBI Taxonomy" id="5932"/>
    <lineage>
        <taxon>Eukaryota</taxon>
        <taxon>Sar</taxon>
        <taxon>Alveolata</taxon>
        <taxon>Ciliophora</taxon>
        <taxon>Intramacronucleata</taxon>
        <taxon>Oligohymenophorea</taxon>
        <taxon>Hymenostomatida</taxon>
        <taxon>Ophryoglenina</taxon>
        <taxon>Ichthyophthirius</taxon>
    </lineage>
</organism>
<dbReference type="InParanoid" id="G0QT72"/>
<dbReference type="GO" id="GO:0005739">
    <property type="term" value="C:mitochondrion"/>
    <property type="evidence" value="ECO:0007669"/>
    <property type="project" value="TreeGrafter"/>
</dbReference>
<dbReference type="CDD" id="cd02440">
    <property type="entry name" value="AdoMet_MTases"/>
    <property type="match status" value="1"/>
</dbReference>
<dbReference type="EC" id="2.1.1.72" evidence="2"/>
<evidence type="ECO:0000313" key="3">
    <source>
        <dbReference type="Proteomes" id="UP000008983"/>
    </source>
</evidence>
<dbReference type="OrthoDB" id="313030at2759"/>
<accession>G0QT72</accession>
<dbReference type="EMBL" id="GL983843">
    <property type="protein sequence ID" value="EGR31597.1"/>
    <property type="molecule type" value="Genomic_DNA"/>
</dbReference>
<dbReference type="Pfam" id="PF07669">
    <property type="entry name" value="Eco57I"/>
    <property type="match status" value="1"/>
</dbReference>